<evidence type="ECO:0000256" key="1">
    <source>
        <dbReference type="SAM" id="MobiDB-lite"/>
    </source>
</evidence>
<sequence length="85" mass="9465">MANPCCPICRRTVKDIIKTYRSTWDLSMGLGLTADTGTPFRWVWRLRASAPPTPDPSRLSGLLSTSWDEAEPKEEFRRTAAPGLG</sequence>
<dbReference type="Proteomes" id="UP000824540">
    <property type="component" value="Unassembled WGS sequence"/>
</dbReference>
<evidence type="ECO:0000313" key="2">
    <source>
        <dbReference type="EMBL" id="KAG9337958.1"/>
    </source>
</evidence>
<gene>
    <name evidence="2" type="ORF">JZ751_027295</name>
</gene>
<organism evidence="2 3">
    <name type="scientific">Albula glossodonta</name>
    <name type="common">roundjaw bonefish</name>
    <dbReference type="NCBI Taxonomy" id="121402"/>
    <lineage>
        <taxon>Eukaryota</taxon>
        <taxon>Metazoa</taxon>
        <taxon>Chordata</taxon>
        <taxon>Craniata</taxon>
        <taxon>Vertebrata</taxon>
        <taxon>Euteleostomi</taxon>
        <taxon>Actinopterygii</taxon>
        <taxon>Neopterygii</taxon>
        <taxon>Teleostei</taxon>
        <taxon>Albuliformes</taxon>
        <taxon>Albulidae</taxon>
        <taxon>Albula</taxon>
    </lineage>
</organism>
<reference evidence="2" key="1">
    <citation type="thesis" date="2021" institute="BYU ScholarsArchive" country="Provo, UT, USA">
        <title>Applications of and Algorithms for Genome Assembly and Genomic Analyses with an Emphasis on Marine Teleosts.</title>
        <authorList>
            <person name="Pickett B.D."/>
        </authorList>
    </citation>
    <scope>NUCLEOTIDE SEQUENCE</scope>
    <source>
        <strain evidence="2">HI-2016</strain>
    </source>
</reference>
<protein>
    <submittedName>
        <fullName evidence="2">Uncharacterized protein</fullName>
    </submittedName>
</protein>
<keyword evidence="3" id="KW-1185">Reference proteome</keyword>
<accession>A0A8T2NK33</accession>
<dbReference type="EMBL" id="JAFBMS010000077">
    <property type="protein sequence ID" value="KAG9337958.1"/>
    <property type="molecule type" value="Genomic_DNA"/>
</dbReference>
<comment type="caution">
    <text evidence="2">The sequence shown here is derived from an EMBL/GenBank/DDBJ whole genome shotgun (WGS) entry which is preliminary data.</text>
</comment>
<proteinExistence type="predicted"/>
<feature type="region of interest" description="Disordered" evidence="1">
    <location>
        <begin position="50"/>
        <end position="85"/>
    </location>
</feature>
<evidence type="ECO:0000313" key="3">
    <source>
        <dbReference type="Proteomes" id="UP000824540"/>
    </source>
</evidence>
<dbReference type="AlphaFoldDB" id="A0A8T2NK33"/>
<name>A0A8T2NK33_9TELE</name>